<evidence type="ECO:0000313" key="1">
    <source>
        <dbReference type="EMBL" id="JAS83877.1"/>
    </source>
</evidence>
<organism evidence="1">
    <name type="scientific">Homalodisca liturata</name>
    <dbReference type="NCBI Taxonomy" id="320908"/>
    <lineage>
        <taxon>Eukaryota</taxon>
        <taxon>Metazoa</taxon>
        <taxon>Ecdysozoa</taxon>
        <taxon>Arthropoda</taxon>
        <taxon>Hexapoda</taxon>
        <taxon>Insecta</taxon>
        <taxon>Pterygota</taxon>
        <taxon>Neoptera</taxon>
        <taxon>Paraneoptera</taxon>
        <taxon>Hemiptera</taxon>
        <taxon>Auchenorrhyncha</taxon>
        <taxon>Membracoidea</taxon>
        <taxon>Cicadellidae</taxon>
        <taxon>Cicadellinae</taxon>
        <taxon>Proconiini</taxon>
        <taxon>Homalodisca</taxon>
    </lineage>
</organism>
<gene>
    <name evidence="1" type="ORF">g.56355</name>
</gene>
<protein>
    <submittedName>
        <fullName evidence="1">Uncharacterized protein</fullName>
    </submittedName>
</protein>
<dbReference type="AlphaFoldDB" id="A0A1B6IAD6"/>
<accession>A0A1B6IAD6</accession>
<feature type="non-terminal residue" evidence="1">
    <location>
        <position position="127"/>
    </location>
</feature>
<dbReference type="EMBL" id="GECU01023829">
    <property type="protein sequence ID" value="JAS83877.1"/>
    <property type="molecule type" value="Transcribed_RNA"/>
</dbReference>
<sequence>MVLKKSREEEVKQEADCLQVYDIEVVLDPREQQYEPDHRRDARSLSACAYFFGNEQALIQGDDVAPAVCALAARPLQYGGPYRADAVDDLAYGKVEPYRVCRYFCSECLKYRQKHNDAHEYNEEGSQ</sequence>
<name>A0A1B6IAD6_9HEMI</name>
<proteinExistence type="predicted"/>
<reference evidence="1" key="1">
    <citation type="submission" date="2015-11" db="EMBL/GenBank/DDBJ databases">
        <title>De novo transcriptome assembly of four potential Pierce s Disease insect vectors from Arizona vineyards.</title>
        <authorList>
            <person name="Tassone E.E."/>
        </authorList>
    </citation>
    <scope>NUCLEOTIDE SEQUENCE</scope>
</reference>